<proteinExistence type="predicted"/>
<name>A0A914D5I7_9BILA</name>
<dbReference type="PANTHER" id="PTHR45655">
    <property type="entry name" value="GUANYLATE CYCLASE SOLUBLE SUBUNIT BETA-2"/>
    <property type="match status" value="1"/>
</dbReference>
<dbReference type="WBParaSite" id="ACRNAN_scaffold1933.g16739.t1">
    <property type="protein sequence ID" value="ACRNAN_scaffold1933.g16739.t1"/>
    <property type="gene ID" value="ACRNAN_scaffold1933.g16739"/>
</dbReference>
<dbReference type="Pfam" id="PF00211">
    <property type="entry name" value="Guanylate_cyc"/>
    <property type="match status" value="1"/>
</dbReference>
<sequence>MSIIEKKKIDNANDFAEEFKDVTCMIAILTCFDLIYQNCSVKDVTEILDKVYQSFDRLIELHQCQKVARSIDAYHVVSGMPVKINDHAARILNLAIGFVYESQQVIVPKLNLPVVIRIAIHTGTVSAGLVGEAKFRYCVFGEGFDVPKRLLEMDGVQDQIIVTNATKQSVSKSSWDSFDFTNLGYKQVRKNHATCTYRLNKNEKKTIWDIIQQPKEEGKSQDGYDKLNQNHIKSWSKIDRQQQLQKISISLMKKNSLPSNFLYHTRGRKFNKTWKRATTISQDSGFSIESNRSLDSVDSIACLIM</sequence>
<dbReference type="GO" id="GO:0070482">
    <property type="term" value="P:response to oxygen levels"/>
    <property type="evidence" value="ECO:0007669"/>
    <property type="project" value="TreeGrafter"/>
</dbReference>
<organism evidence="4 5">
    <name type="scientific">Acrobeloides nanus</name>
    <dbReference type="NCBI Taxonomy" id="290746"/>
    <lineage>
        <taxon>Eukaryota</taxon>
        <taxon>Metazoa</taxon>
        <taxon>Ecdysozoa</taxon>
        <taxon>Nematoda</taxon>
        <taxon>Chromadorea</taxon>
        <taxon>Rhabditida</taxon>
        <taxon>Tylenchina</taxon>
        <taxon>Cephalobomorpha</taxon>
        <taxon>Cephaloboidea</taxon>
        <taxon>Cephalobidae</taxon>
        <taxon>Acrobeloides</taxon>
    </lineage>
</organism>
<dbReference type="PANTHER" id="PTHR45655:SF1">
    <property type="entry name" value="SOLUBLE GUANYLATE CYCLASE GCY-37"/>
    <property type="match status" value="1"/>
</dbReference>
<dbReference type="SUPFAM" id="SSF55073">
    <property type="entry name" value="Nucleotide cyclase"/>
    <property type="match status" value="1"/>
</dbReference>
<dbReference type="GO" id="GO:0008074">
    <property type="term" value="C:guanylate cyclase complex, soluble"/>
    <property type="evidence" value="ECO:0007669"/>
    <property type="project" value="TreeGrafter"/>
</dbReference>
<reference evidence="5" key="1">
    <citation type="submission" date="2022-11" db="UniProtKB">
        <authorList>
            <consortium name="WormBaseParasite"/>
        </authorList>
    </citation>
    <scope>IDENTIFICATION</scope>
</reference>
<feature type="domain" description="Guanylate cyclase" evidence="3">
    <location>
        <begin position="23"/>
        <end position="151"/>
    </location>
</feature>
<dbReference type="GO" id="GO:0019934">
    <property type="term" value="P:cGMP-mediated signaling"/>
    <property type="evidence" value="ECO:0007669"/>
    <property type="project" value="TreeGrafter"/>
</dbReference>
<dbReference type="Gene3D" id="3.30.70.1230">
    <property type="entry name" value="Nucleotide cyclase"/>
    <property type="match status" value="1"/>
</dbReference>
<accession>A0A914D5I7</accession>
<evidence type="ECO:0000259" key="3">
    <source>
        <dbReference type="PROSITE" id="PS50125"/>
    </source>
</evidence>
<dbReference type="InterPro" id="IPR001054">
    <property type="entry name" value="A/G_cyclase"/>
</dbReference>
<evidence type="ECO:0000313" key="5">
    <source>
        <dbReference type="WBParaSite" id="ACRNAN_scaffold1933.g16739.t1"/>
    </source>
</evidence>
<keyword evidence="4" id="KW-1185">Reference proteome</keyword>
<dbReference type="AlphaFoldDB" id="A0A914D5I7"/>
<dbReference type="GO" id="GO:0004383">
    <property type="term" value="F:guanylate cyclase activity"/>
    <property type="evidence" value="ECO:0007669"/>
    <property type="project" value="UniProtKB-EC"/>
</dbReference>
<comment type="catalytic activity">
    <reaction evidence="1">
        <text>GTP = 3',5'-cyclic GMP + diphosphate</text>
        <dbReference type="Rhea" id="RHEA:13665"/>
        <dbReference type="ChEBI" id="CHEBI:33019"/>
        <dbReference type="ChEBI" id="CHEBI:37565"/>
        <dbReference type="ChEBI" id="CHEBI:57746"/>
        <dbReference type="EC" id="4.6.1.2"/>
    </reaction>
</comment>
<evidence type="ECO:0000256" key="1">
    <source>
        <dbReference type="ARBA" id="ARBA00001436"/>
    </source>
</evidence>
<dbReference type="SMART" id="SM00044">
    <property type="entry name" value="CYCc"/>
    <property type="match status" value="1"/>
</dbReference>
<keyword evidence="2" id="KW-0456">Lyase</keyword>
<protein>
    <submittedName>
        <fullName evidence="5">Guanylate cyclase domain-containing protein</fullName>
    </submittedName>
</protein>
<evidence type="ECO:0000256" key="2">
    <source>
        <dbReference type="ARBA" id="ARBA00023239"/>
    </source>
</evidence>
<evidence type="ECO:0000313" key="4">
    <source>
        <dbReference type="Proteomes" id="UP000887540"/>
    </source>
</evidence>
<dbReference type="InterPro" id="IPR029787">
    <property type="entry name" value="Nucleotide_cyclase"/>
</dbReference>
<dbReference type="Proteomes" id="UP000887540">
    <property type="component" value="Unplaced"/>
</dbReference>
<dbReference type="PROSITE" id="PS50125">
    <property type="entry name" value="GUANYLATE_CYCLASE_2"/>
    <property type="match status" value="1"/>
</dbReference>
<dbReference type="CDD" id="cd07302">
    <property type="entry name" value="CHD"/>
    <property type="match status" value="1"/>
</dbReference>